<dbReference type="Proteomes" id="UP000317648">
    <property type="component" value="Chromosome"/>
</dbReference>
<protein>
    <recommendedName>
        <fullName evidence="1">Hemerythrin-like domain-containing protein</fullName>
    </recommendedName>
</protein>
<organism evidence="2 3">
    <name type="scientific">Lignipirellula cremea</name>
    <dbReference type="NCBI Taxonomy" id="2528010"/>
    <lineage>
        <taxon>Bacteria</taxon>
        <taxon>Pseudomonadati</taxon>
        <taxon>Planctomycetota</taxon>
        <taxon>Planctomycetia</taxon>
        <taxon>Pirellulales</taxon>
        <taxon>Pirellulaceae</taxon>
        <taxon>Lignipirellula</taxon>
    </lineage>
</organism>
<proteinExistence type="predicted"/>
<dbReference type="RefSeq" id="WP_145048761.1">
    <property type="nucleotide sequence ID" value="NZ_CP036433.1"/>
</dbReference>
<reference evidence="2 3" key="1">
    <citation type="submission" date="2019-02" db="EMBL/GenBank/DDBJ databases">
        <title>Deep-cultivation of Planctomycetes and their phenomic and genomic characterization uncovers novel biology.</title>
        <authorList>
            <person name="Wiegand S."/>
            <person name="Jogler M."/>
            <person name="Boedeker C."/>
            <person name="Pinto D."/>
            <person name="Vollmers J."/>
            <person name="Rivas-Marin E."/>
            <person name="Kohn T."/>
            <person name="Peeters S.H."/>
            <person name="Heuer A."/>
            <person name="Rast P."/>
            <person name="Oberbeckmann S."/>
            <person name="Bunk B."/>
            <person name="Jeske O."/>
            <person name="Meyerdierks A."/>
            <person name="Storesund J.E."/>
            <person name="Kallscheuer N."/>
            <person name="Luecker S."/>
            <person name="Lage O.M."/>
            <person name="Pohl T."/>
            <person name="Merkel B.J."/>
            <person name="Hornburger P."/>
            <person name="Mueller R.-W."/>
            <person name="Bruemmer F."/>
            <person name="Labrenz M."/>
            <person name="Spormann A.M."/>
            <person name="Op den Camp H."/>
            <person name="Overmann J."/>
            <person name="Amann R."/>
            <person name="Jetten M.S.M."/>
            <person name="Mascher T."/>
            <person name="Medema M.H."/>
            <person name="Devos D.P."/>
            <person name="Kaster A.-K."/>
            <person name="Ovreas L."/>
            <person name="Rohde M."/>
            <person name="Galperin M.Y."/>
            <person name="Jogler C."/>
        </authorList>
    </citation>
    <scope>NUCLEOTIDE SEQUENCE [LARGE SCALE GENOMIC DNA]</scope>
    <source>
        <strain evidence="2 3">Pla85_3_4</strain>
    </source>
</reference>
<dbReference type="Pfam" id="PF01814">
    <property type="entry name" value="Hemerythrin"/>
    <property type="match status" value="1"/>
</dbReference>
<dbReference type="AlphaFoldDB" id="A0A518DLC4"/>
<name>A0A518DLC4_9BACT</name>
<evidence type="ECO:0000259" key="1">
    <source>
        <dbReference type="Pfam" id="PF01814"/>
    </source>
</evidence>
<feature type="domain" description="Hemerythrin-like" evidence="1">
    <location>
        <begin position="13"/>
        <end position="140"/>
    </location>
</feature>
<accession>A0A518DLC4</accession>
<dbReference type="InterPro" id="IPR012312">
    <property type="entry name" value="Hemerythrin-like"/>
</dbReference>
<keyword evidence="3" id="KW-1185">Reference proteome</keyword>
<gene>
    <name evidence="2" type="ORF">Pla8534_03820</name>
</gene>
<sequence>MFTSDDSHTWLRHLQIQHRSINDRLLRLENERIPSLEALVGRPPSLLLEDLQELRTELVQHFQQEEEGGCLEEALSRCPSLCEEVRRIEGEHPQLLQDLDQIMDSTQKQWDCEEASRVKEAFQNLAHRIRAHEAAESRILIQGFGTHADTA</sequence>
<dbReference type="Gene3D" id="1.20.120.520">
    <property type="entry name" value="nmb1532 protein domain like"/>
    <property type="match status" value="1"/>
</dbReference>
<evidence type="ECO:0000313" key="3">
    <source>
        <dbReference type="Proteomes" id="UP000317648"/>
    </source>
</evidence>
<dbReference type="OrthoDB" id="271093at2"/>
<dbReference type="KEGG" id="lcre:Pla8534_03820"/>
<evidence type="ECO:0000313" key="2">
    <source>
        <dbReference type="EMBL" id="QDU92634.1"/>
    </source>
</evidence>
<dbReference type="EMBL" id="CP036433">
    <property type="protein sequence ID" value="QDU92634.1"/>
    <property type="molecule type" value="Genomic_DNA"/>
</dbReference>